<feature type="transmembrane region" description="Helical" evidence="1">
    <location>
        <begin position="155"/>
        <end position="175"/>
    </location>
</feature>
<evidence type="ECO:0000313" key="3">
    <source>
        <dbReference type="Proteomes" id="UP000215002"/>
    </source>
</evidence>
<dbReference type="EMBL" id="CP022743">
    <property type="protein sequence ID" value="ASU34655.1"/>
    <property type="molecule type" value="Genomic_DNA"/>
</dbReference>
<dbReference type="KEGG" id="muc:MuYL_2768"/>
<accession>A0A223NXR7</accession>
<organism evidence="2 3">
    <name type="scientific">Mucilaginibacter xinganensis</name>
    <dbReference type="NCBI Taxonomy" id="1234841"/>
    <lineage>
        <taxon>Bacteria</taxon>
        <taxon>Pseudomonadati</taxon>
        <taxon>Bacteroidota</taxon>
        <taxon>Sphingobacteriia</taxon>
        <taxon>Sphingobacteriales</taxon>
        <taxon>Sphingobacteriaceae</taxon>
        <taxon>Mucilaginibacter</taxon>
    </lineage>
</organism>
<keyword evidence="3" id="KW-1185">Reference proteome</keyword>
<dbReference type="InterPro" id="IPR046487">
    <property type="entry name" value="DUF6580"/>
</dbReference>
<protein>
    <submittedName>
        <fullName evidence="2">Uncharacterized protein</fullName>
    </submittedName>
</protein>
<dbReference type="OrthoDB" id="9806699at2"/>
<proteinExistence type="predicted"/>
<dbReference type="RefSeq" id="WP_094570979.1">
    <property type="nucleotide sequence ID" value="NZ_CP022743.1"/>
</dbReference>
<feature type="transmembrane region" description="Helical" evidence="1">
    <location>
        <begin position="7"/>
        <end position="26"/>
    </location>
</feature>
<keyword evidence="1" id="KW-1133">Transmembrane helix</keyword>
<keyword evidence="1" id="KW-0472">Membrane</keyword>
<evidence type="ECO:0000256" key="1">
    <source>
        <dbReference type="SAM" id="Phobius"/>
    </source>
</evidence>
<reference evidence="2 3" key="1">
    <citation type="submission" date="2017-08" db="EMBL/GenBank/DDBJ databases">
        <title>Complete genome sequence of Mucilaginibacter sp. strain BJC16-A31.</title>
        <authorList>
            <consortium name="Henan University of Science and Technology"/>
            <person name="You X."/>
        </authorList>
    </citation>
    <scope>NUCLEOTIDE SEQUENCE [LARGE SCALE GENOMIC DNA]</scope>
    <source>
        <strain evidence="2 3">BJC16-A31</strain>
    </source>
</reference>
<feature type="transmembrane region" description="Helical" evidence="1">
    <location>
        <begin position="32"/>
        <end position="50"/>
    </location>
</feature>
<sequence>MSLKKINIRTVVLVLIILAASVFRLISYKFPSLSNFTPMGAIALFGGAYFADKWKAYLSVLVTLFVSDIFINYLYTSKWVLYYSGFIWIYLPFLIMVFIGTFIKKPNIANVGLSSIAAVGVHWLVSDLPWFYGTMYPHNLAGYGLSLTAAIPFEINMLFADVVFCGILFGGFELAKSKFTVLRSKKELAV</sequence>
<name>A0A223NXR7_9SPHI</name>
<dbReference type="AlphaFoldDB" id="A0A223NXR7"/>
<dbReference type="Proteomes" id="UP000215002">
    <property type="component" value="Chromosome"/>
</dbReference>
<dbReference type="Pfam" id="PF20221">
    <property type="entry name" value="DUF6580"/>
    <property type="match status" value="1"/>
</dbReference>
<feature type="transmembrane region" description="Helical" evidence="1">
    <location>
        <begin position="115"/>
        <end position="135"/>
    </location>
</feature>
<keyword evidence="1" id="KW-0812">Transmembrane</keyword>
<evidence type="ECO:0000313" key="2">
    <source>
        <dbReference type="EMBL" id="ASU34655.1"/>
    </source>
</evidence>
<feature type="transmembrane region" description="Helical" evidence="1">
    <location>
        <begin position="81"/>
        <end position="103"/>
    </location>
</feature>
<feature type="transmembrane region" description="Helical" evidence="1">
    <location>
        <begin position="57"/>
        <end position="75"/>
    </location>
</feature>
<gene>
    <name evidence="2" type="ORF">MuYL_2768</name>
</gene>